<evidence type="ECO:0000313" key="2">
    <source>
        <dbReference type="EMBL" id="MBB4924046.1"/>
    </source>
</evidence>
<protein>
    <submittedName>
        <fullName evidence="2">RimJ/RimL family protein N-acetyltransferase</fullName>
    </submittedName>
</protein>
<dbReference type="EMBL" id="JACHJV010000001">
    <property type="protein sequence ID" value="MBB4924046.1"/>
    <property type="molecule type" value="Genomic_DNA"/>
</dbReference>
<dbReference type="PROSITE" id="PS51186">
    <property type="entry name" value="GNAT"/>
    <property type="match status" value="1"/>
</dbReference>
<dbReference type="GO" id="GO:0016747">
    <property type="term" value="F:acyltransferase activity, transferring groups other than amino-acyl groups"/>
    <property type="evidence" value="ECO:0007669"/>
    <property type="project" value="InterPro"/>
</dbReference>
<keyword evidence="2" id="KW-0808">Transferase</keyword>
<comment type="caution">
    <text evidence="2">The sequence shown here is derived from an EMBL/GenBank/DDBJ whole genome shotgun (WGS) entry which is preliminary data.</text>
</comment>
<dbReference type="InterPro" id="IPR000182">
    <property type="entry name" value="GNAT_dom"/>
</dbReference>
<dbReference type="InterPro" id="IPR016181">
    <property type="entry name" value="Acyl_CoA_acyltransferase"/>
</dbReference>
<dbReference type="Proteomes" id="UP000540506">
    <property type="component" value="Unassembled WGS sequence"/>
</dbReference>
<dbReference type="SUPFAM" id="SSF55729">
    <property type="entry name" value="Acyl-CoA N-acyltransferases (Nat)"/>
    <property type="match status" value="1"/>
</dbReference>
<keyword evidence="3" id="KW-1185">Reference proteome</keyword>
<dbReference type="Gene3D" id="3.40.630.30">
    <property type="match status" value="1"/>
</dbReference>
<dbReference type="PANTHER" id="PTHR43610">
    <property type="entry name" value="BLL6696 PROTEIN"/>
    <property type="match status" value="1"/>
</dbReference>
<name>A0A7W7VV54_KITKI</name>
<gene>
    <name evidence="2" type="ORF">FHR34_003039</name>
</gene>
<evidence type="ECO:0000259" key="1">
    <source>
        <dbReference type="PROSITE" id="PS51186"/>
    </source>
</evidence>
<evidence type="ECO:0000313" key="3">
    <source>
        <dbReference type="Proteomes" id="UP000540506"/>
    </source>
</evidence>
<dbReference type="Pfam" id="PF13302">
    <property type="entry name" value="Acetyltransf_3"/>
    <property type="match status" value="1"/>
</dbReference>
<accession>A0A7W7VV54</accession>
<reference evidence="2 3" key="1">
    <citation type="submission" date="2020-08" db="EMBL/GenBank/DDBJ databases">
        <title>Sequencing the genomes of 1000 actinobacteria strains.</title>
        <authorList>
            <person name="Klenk H.-P."/>
        </authorList>
    </citation>
    <scope>NUCLEOTIDE SEQUENCE [LARGE SCALE GENOMIC DNA]</scope>
    <source>
        <strain evidence="2 3">DSM 41654</strain>
    </source>
</reference>
<proteinExistence type="predicted"/>
<dbReference type="RefSeq" id="WP_184936056.1">
    <property type="nucleotide sequence ID" value="NZ_JACHJV010000001.1"/>
</dbReference>
<sequence length="221" mass="24955">MTTTTQHRARWIEPFTATGSHVTLIPLEAEHEAQLIEAVEDGKVWDTWFAAVPSPDGMRQEIEWRLGLAEQGRMVPFTVLDAHGRIAGMTSYMNVEADNRRLEIGHTWYRRSVQRTSLNTEAKLLLLRHAFEQQDCIAVGFRTAFFNMASRRAIERLGAKLEGVWRNHLILPDGTLRDTCYYSVINSEWPAVRRHLTWILDHAEAPSAADAPPPADAAVAG</sequence>
<feature type="domain" description="N-acetyltransferase" evidence="1">
    <location>
        <begin position="22"/>
        <end position="183"/>
    </location>
</feature>
<dbReference type="PANTHER" id="PTHR43610:SF1">
    <property type="entry name" value="N-ACETYLTRANSFERASE DOMAIN-CONTAINING PROTEIN"/>
    <property type="match status" value="1"/>
</dbReference>
<dbReference type="AlphaFoldDB" id="A0A7W7VV54"/>
<organism evidence="2 3">
    <name type="scientific">Kitasatospora kifunensis</name>
    <name type="common">Streptomyces kifunensis</name>
    <dbReference type="NCBI Taxonomy" id="58351"/>
    <lineage>
        <taxon>Bacteria</taxon>
        <taxon>Bacillati</taxon>
        <taxon>Actinomycetota</taxon>
        <taxon>Actinomycetes</taxon>
        <taxon>Kitasatosporales</taxon>
        <taxon>Streptomycetaceae</taxon>
        <taxon>Kitasatospora</taxon>
    </lineage>
</organism>